<dbReference type="InterPro" id="IPR000531">
    <property type="entry name" value="Beta-barrel_TonB"/>
</dbReference>
<feature type="domain" description="TonB-dependent receptor-like beta-barrel" evidence="10">
    <location>
        <begin position="226"/>
        <end position="724"/>
    </location>
</feature>
<evidence type="ECO:0000313" key="13">
    <source>
        <dbReference type="Proteomes" id="UP000197019"/>
    </source>
</evidence>
<evidence type="ECO:0000256" key="1">
    <source>
        <dbReference type="ARBA" id="ARBA00004571"/>
    </source>
</evidence>
<organism evidence="12 13">
    <name type="scientific">Methylovulum psychrotolerans</name>
    <dbReference type="NCBI Taxonomy" id="1704499"/>
    <lineage>
        <taxon>Bacteria</taxon>
        <taxon>Pseudomonadati</taxon>
        <taxon>Pseudomonadota</taxon>
        <taxon>Gammaproteobacteria</taxon>
        <taxon>Methylococcales</taxon>
        <taxon>Methylococcaceae</taxon>
        <taxon>Methylovulum</taxon>
    </lineage>
</organism>
<evidence type="ECO:0000256" key="5">
    <source>
        <dbReference type="ARBA" id="ARBA00023077"/>
    </source>
</evidence>
<sequence>MKKVFWAVSLLAVAAGGRAEEAAVDLEAVEVVGVSPMQSVGGVSVDKIPAAVQTVSSAQLQQAQSLSLAEYLNRYLGSVHINEAQNNPLQPDIYYRGFVASPLLGLPQGLSVYVNGVRFNEPFGDSVNWDLIPPGALESTTLHGGSNPVYGLNTLGGAVVMKTKTGFSAPGHQLEVYGGSFDRHVEEITSGGNNGKLGYFLDLRSFEEQGWRDFSPSAAKQALGTLSWHGDRGGLDLTVAANDNDLRGNGTAPVQLLAQDRNAVFTHPDQTVTRLFFTELAGNYALNDTVELTGNVYFRQNRMRSFNGDSSDYSACADNAALLCTGEGDPVLDTQGNTVNFSESVDGATNNVSYTNMYTRGGTAQALFTHDVWAHENSLAVGASYDNADVHFGSDTELAELTADRGTIGSGIYVDESRVRLHTHSDTVGFYATDSLSITDKLTATVAGRYNHIDLAMADGYINADRNLNGQHIFQRFNPSAGLTYQALPNVTVYGSYSESSRAPTPMELSCADPAAPCKLPNSFVSDPELKQVVANTFEGGFKGHLKGLLGKGDGQWNLGYFHTANENDIIFRRDFSSNFNNQGYFSNVGKTLRQGLEMGSNITYPQLFGRIDDWHFSANYTYLNAIFLDGFGIQNPLNPEQIIAVQSGDRIPGIPEHLLKLAVGVDLWRKWSIGVNGLYSGSQYYRGDEANVTRPLAGYWLFNATTEYKVSPHVTVFAKLDNIADERYSSFGMYGNAADVLGSKFNDGRFMSPGAPRAGWVGLRLTF</sequence>
<dbReference type="GO" id="GO:0044718">
    <property type="term" value="P:siderophore transmembrane transport"/>
    <property type="evidence" value="ECO:0007669"/>
    <property type="project" value="TreeGrafter"/>
</dbReference>
<dbReference type="Pfam" id="PF00593">
    <property type="entry name" value="TonB_dep_Rec_b-barrel"/>
    <property type="match status" value="1"/>
</dbReference>
<dbReference type="GO" id="GO:0009279">
    <property type="term" value="C:cell outer membrane"/>
    <property type="evidence" value="ECO:0007669"/>
    <property type="project" value="UniProtKB-SubCell"/>
</dbReference>
<dbReference type="GO" id="GO:0015344">
    <property type="term" value="F:siderophore uptake transmembrane transporter activity"/>
    <property type="evidence" value="ECO:0007669"/>
    <property type="project" value="TreeGrafter"/>
</dbReference>
<dbReference type="InterPro" id="IPR012910">
    <property type="entry name" value="Plug_dom"/>
</dbReference>
<dbReference type="Proteomes" id="UP000197019">
    <property type="component" value="Chromosome"/>
</dbReference>
<dbReference type="InterPro" id="IPR036942">
    <property type="entry name" value="Beta-barrel_TonB_sf"/>
</dbReference>
<protein>
    <submittedName>
        <fullName evidence="12">Energy transducer TonB</fullName>
    </submittedName>
</protein>
<dbReference type="PANTHER" id="PTHR30069">
    <property type="entry name" value="TONB-DEPENDENT OUTER MEMBRANE RECEPTOR"/>
    <property type="match status" value="1"/>
</dbReference>
<dbReference type="Pfam" id="PF07715">
    <property type="entry name" value="Plug"/>
    <property type="match status" value="1"/>
</dbReference>
<dbReference type="InterPro" id="IPR039426">
    <property type="entry name" value="TonB-dep_rcpt-like"/>
</dbReference>
<evidence type="ECO:0000256" key="3">
    <source>
        <dbReference type="ARBA" id="ARBA00022452"/>
    </source>
</evidence>
<dbReference type="PANTHER" id="PTHR30069:SF39">
    <property type="entry name" value="BLL6183 PROTEIN"/>
    <property type="match status" value="1"/>
</dbReference>
<evidence type="ECO:0000256" key="4">
    <source>
        <dbReference type="ARBA" id="ARBA00022692"/>
    </source>
</evidence>
<dbReference type="InterPro" id="IPR037066">
    <property type="entry name" value="Plug_dom_sf"/>
</dbReference>
<dbReference type="Gene3D" id="2.40.170.20">
    <property type="entry name" value="TonB-dependent receptor, beta-barrel domain"/>
    <property type="match status" value="1"/>
</dbReference>
<evidence type="ECO:0000256" key="6">
    <source>
        <dbReference type="ARBA" id="ARBA00023136"/>
    </source>
</evidence>
<comment type="similarity">
    <text evidence="8 9">Belongs to the TonB-dependent receptor family.</text>
</comment>
<keyword evidence="7 8" id="KW-0998">Cell outer membrane</keyword>
<feature type="domain" description="TonB-dependent receptor plug" evidence="11">
    <location>
        <begin position="46"/>
        <end position="158"/>
    </location>
</feature>
<keyword evidence="5 9" id="KW-0798">TonB box</keyword>
<dbReference type="OrthoDB" id="9760620at2"/>
<reference evidence="12 13" key="1">
    <citation type="submission" date="2017-06" db="EMBL/GenBank/DDBJ databases">
        <title>Genome Sequencing of the methanotroph Methylovulum psychrotolerants str. HV10-M2 isolated from a high-altitude environment.</title>
        <authorList>
            <person name="Mateos-Rivera A."/>
        </authorList>
    </citation>
    <scope>NUCLEOTIDE SEQUENCE [LARGE SCALE GENOMIC DNA]</scope>
    <source>
        <strain evidence="12 13">HV10_M2</strain>
    </source>
</reference>
<dbReference type="Gene3D" id="2.170.130.10">
    <property type="entry name" value="TonB-dependent receptor, plug domain"/>
    <property type="match status" value="1"/>
</dbReference>
<evidence type="ECO:0000259" key="11">
    <source>
        <dbReference type="Pfam" id="PF07715"/>
    </source>
</evidence>
<accession>A0A1Z4BWE2</accession>
<name>A0A1Z4BWE2_9GAMM</name>
<evidence type="ECO:0000313" key="12">
    <source>
        <dbReference type="EMBL" id="ASF45582.1"/>
    </source>
</evidence>
<dbReference type="PROSITE" id="PS52016">
    <property type="entry name" value="TONB_DEPENDENT_REC_3"/>
    <property type="match status" value="1"/>
</dbReference>
<keyword evidence="2 8" id="KW-0813">Transport</keyword>
<dbReference type="EMBL" id="CP022129">
    <property type="protein sequence ID" value="ASF45582.1"/>
    <property type="molecule type" value="Genomic_DNA"/>
</dbReference>
<dbReference type="RefSeq" id="WP_088618459.1">
    <property type="nucleotide sequence ID" value="NZ_CP022129.1"/>
</dbReference>
<proteinExistence type="inferred from homology"/>
<dbReference type="SUPFAM" id="SSF56935">
    <property type="entry name" value="Porins"/>
    <property type="match status" value="1"/>
</dbReference>
<evidence type="ECO:0000259" key="10">
    <source>
        <dbReference type="Pfam" id="PF00593"/>
    </source>
</evidence>
<keyword evidence="13" id="KW-1185">Reference proteome</keyword>
<evidence type="ECO:0000256" key="7">
    <source>
        <dbReference type="ARBA" id="ARBA00023237"/>
    </source>
</evidence>
<gene>
    <name evidence="12" type="ORF">CEK71_05580</name>
</gene>
<evidence type="ECO:0000256" key="8">
    <source>
        <dbReference type="PROSITE-ProRule" id="PRU01360"/>
    </source>
</evidence>
<evidence type="ECO:0000256" key="9">
    <source>
        <dbReference type="RuleBase" id="RU003357"/>
    </source>
</evidence>
<keyword evidence="3 8" id="KW-1134">Transmembrane beta strand</keyword>
<dbReference type="KEGG" id="mpsy:CEK71_05580"/>
<keyword evidence="6 8" id="KW-0472">Membrane</keyword>
<evidence type="ECO:0000256" key="2">
    <source>
        <dbReference type="ARBA" id="ARBA00022448"/>
    </source>
</evidence>
<comment type="subcellular location">
    <subcellularLocation>
        <location evidence="1 8">Cell outer membrane</location>
        <topology evidence="1 8">Multi-pass membrane protein</topology>
    </subcellularLocation>
</comment>
<dbReference type="AlphaFoldDB" id="A0A1Z4BWE2"/>
<keyword evidence="4 8" id="KW-0812">Transmembrane</keyword>